<feature type="compositionally biased region" description="Basic and acidic residues" evidence="1">
    <location>
        <begin position="87"/>
        <end position="110"/>
    </location>
</feature>
<evidence type="ECO:0000313" key="4">
    <source>
        <dbReference type="Proteomes" id="UP000440578"/>
    </source>
</evidence>
<evidence type="ECO:0000256" key="1">
    <source>
        <dbReference type="SAM" id="MobiDB-lite"/>
    </source>
</evidence>
<dbReference type="SMART" id="SM00800">
    <property type="entry name" value="uDENN"/>
    <property type="match status" value="1"/>
</dbReference>
<feature type="region of interest" description="Disordered" evidence="1">
    <location>
        <begin position="87"/>
        <end position="137"/>
    </location>
</feature>
<name>A0A6A4W7E6_AMPAM</name>
<keyword evidence="4" id="KW-1185">Reference proteome</keyword>
<dbReference type="GO" id="GO:0042981">
    <property type="term" value="P:regulation of apoptotic process"/>
    <property type="evidence" value="ECO:0007669"/>
    <property type="project" value="TreeGrafter"/>
</dbReference>
<dbReference type="InterPro" id="IPR039980">
    <property type="entry name" value="MADD"/>
</dbReference>
<dbReference type="GO" id="GO:0005085">
    <property type="term" value="F:guanyl-nucleotide exchange factor activity"/>
    <property type="evidence" value="ECO:0007669"/>
    <property type="project" value="TreeGrafter"/>
</dbReference>
<sequence length="186" mass="20226">MATERRPICPRLIDYLVVVGTRSPSRQCSVQPPELLRRYPPDEHKDFPLPLDVVCFCQPEGCVTVGPKKTVLREATSFVFALTNKDSGKTRDHRSTTAAPDSDRLADDVTRPVTSPTRTAAAGDNGDPTGSSPRSSRRKQCLFLLRKLIDACNENASPKRVGASRSNNSAAVRYSIVPGGCCAARL</sequence>
<dbReference type="GO" id="GO:0016301">
    <property type="term" value="F:kinase activity"/>
    <property type="evidence" value="ECO:0007669"/>
    <property type="project" value="UniProtKB-KW"/>
</dbReference>
<evidence type="ECO:0000259" key="2">
    <source>
        <dbReference type="SMART" id="SM00800"/>
    </source>
</evidence>
<dbReference type="EMBL" id="VIIS01001193">
    <property type="protein sequence ID" value="KAF0301169.1"/>
    <property type="molecule type" value="Genomic_DNA"/>
</dbReference>
<reference evidence="3 4" key="1">
    <citation type="submission" date="2019-07" db="EMBL/GenBank/DDBJ databases">
        <title>Draft genome assembly of a fouling barnacle, Amphibalanus amphitrite (Darwin, 1854): The first reference genome for Thecostraca.</title>
        <authorList>
            <person name="Kim W."/>
        </authorList>
    </citation>
    <scope>NUCLEOTIDE SEQUENCE [LARGE SCALE GENOMIC DNA]</scope>
    <source>
        <strain evidence="3">SNU_AA5</strain>
        <tissue evidence="3">Soma without cirri and trophi</tissue>
    </source>
</reference>
<dbReference type="GO" id="GO:0032483">
    <property type="term" value="P:regulation of Rab protein signal transduction"/>
    <property type="evidence" value="ECO:0007669"/>
    <property type="project" value="TreeGrafter"/>
</dbReference>
<dbReference type="AlphaFoldDB" id="A0A6A4W7E6"/>
<evidence type="ECO:0000313" key="3">
    <source>
        <dbReference type="EMBL" id="KAF0301169.1"/>
    </source>
</evidence>
<dbReference type="OrthoDB" id="6282239at2759"/>
<proteinExistence type="predicted"/>
<dbReference type="Proteomes" id="UP000440578">
    <property type="component" value="Unassembled WGS sequence"/>
</dbReference>
<dbReference type="Gene3D" id="3.30.450.200">
    <property type="match status" value="1"/>
</dbReference>
<accession>A0A6A4W7E6</accession>
<organism evidence="3 4">
    <name type="scientific">Amphibalanus amphitrite</name>
    <name type="common">Striped barnacle</name>
    <name type="synonym">Balanus amphitrite</name>
    <dbReference type="NCBI Taxonomy" id="1232801"/>
    <lineage>
        <taxon>Eukaryota</taxon>
        <taxon>Metazoa</taxon>
        <taxon>Ecdysozoa</taxon>
        <taxon>Arthropoda</taxon>
        <taxon>Crustacea</taxon>
        <taxon>Multicrustacea</taxon>
        <taxon>Cirripedia</taxon>
        <taxon>Thoracica</taxon>
        <taxon>Thoracicalcarea</taxon>
        <taxon>Balanomorpha</taxon>
        <taxon>Balanoidea</taxon>
        <taxon>Balanidae</taxon>
        <taxon>Amphibalaninae</taxon>
        <taxon>Amphibalanus</taxon>
    </lineage>
</organism>
<feature type="domain" description="uDENN" evidence="2">
    <location>
        <begin position="9"/>
        <end position="91"/>
    </location>
</feature>
<keyword evidence="3" id="KW-0418">Kinase</keyword>
<comment type="caution">
    <text evidence="3">The sequence shown here is derived from an EMBL/GenBank/DDBJ whole genome shotgun (WGS) entry which is preliminary data.</text>
</comment>
<dbReference type="PANTHER" id="PTHR13008">
    <property type="entry name" value="MAP-KINASE ACTIVATING DEATH DOMAIN PROTEIN MADD /DENN/AEX-3 C.ELEGANS"/>
    <property type="match status" value="1"/>
</dbReference>
<protein>
    <submittedName>
        <fullName evidence="3">MAP kinase-activating death domain protein</fullName>
    </submittedName>
</protein>
<dbReference type="Pfam" id="PF03456">
    <property type="entry name" value="uDENN"/>
    <property type="match status" value="1"/>
</dbReference>
<dbReference type="GO" id="GO:0005829">
    <property type="term" value="C:cytosol"/>
    <property type="evidence" value="ECO:0007669"/>
    <property type="project" value="TreeGrafter"/>
</dbReference>
<dbReference type="PANTHER" id="PTHR13008:SF7">
    <property type="entry name" value="MAP KINASE-ACTIVATING DEATH DOMAIN PROTEIN"/>
    <property type="match status" value="1"/>
</dbReference>
<keyword evidence="3" id="KW-0808">Transferase</keyword>
<dbReference type="InterPro" id="IPR005113">
    <property type="entry name" value="uDENN_dom"/>
</dbReference>
<gene>
    <name evidence="3" type="primary">MADD_1</name>
    <name evidence="3" type="ORF">FJT64_026485</name>
</gene>